<comment type="subcellular location">
    <subcellularLocation>
        <location evidence="2">Endoplasmic reticulum</location>
    </subcellularLocation>
    <subcellularLocation>
        <location evidence="1 8">Golgi apparatus</location>
        <location evidence="1 8">cis-Golgi network</location>
    </subcellularLocation>
</comment>
<evidence type="ECO:0000256" key="1">
    <source>
        <dbReference type="ARBA" id="ARBA00004222"/>
    </source>
</evidence>
<dbReference type="InterPro" id="IPR016721">
    <property type="entry name" value="Bet3"/>
</dbReference>
<dbReference type="PIRSF" id="PIRSF018293">
    <property type="entry name" value="TRAPP_I_complex_Bet3"/>
    <property type="match status" value="1"/>
</dbReference>
<dbReference type="AlphaFoldDB" id="A0AAD7XK82"/>
<dbReference type="EMBL" id="JAQMWT010000435">
    <property type="protein sequence ID" value="KAJ8601396.1"/>
    <property type="molecule type" value="Genomic_DNA"/>
</dbReference>
<sequence>MSASANARLGEQIWQKMPKINAEFFTLTYGAMVVQLMRDLEDVQLVNEKLEKMGHSIGCRLIDEFLAKSGINNCNEFAETADVIAKVAFKMFLGVSVEVASWNDEKTSCSLLVYDNPLTDFVELPPNINLYYSNVLCGVIRGALEMVQLRVECYFVRDTLRGDDVNEIRLELKEHIKDEMAEEYRRE</sequence>
<comment type="similarity">
    <text evidence="3 8">Belongs to the TRAPP small subunits family. BET3 subfamily.</text>
</comment>
<evidence type="ECO:0000313" key="10">
    <source>
        <dbReference type="Proteomes" id="UP001230188"/>
    </source>
</evidence>
<dbReference type="GO" id="GO:0005794">
    <property type="term" value="C:Golgi apparatus"/>
    <property type="evidence" value="ECO:0007669"/>
    <property type="project" value="UniProtKB-SubCell"/>
</dbReference>
<evidence type="ECO:0000256" key="2">
    <source>
        <dbReference type="ARBA" id="ARBA00004240"/>
    </source>
</evidence>
<keyword evidence="5" id="KW-0256">Endoplasmic reticulum</keyword>
<keyword evidence="4 8" id="KW-0813">Transport</keyword>
<dbReference type="Gene3D" id="3.30.1380.20">
    <property type="entry name" value="Trafficking protein particle complex subunit 3"/>
    <property type="match status" value="1"/>
</dbReference>
<comment type="caution">
    <text evidence="9">The sequence shown here is derived from an EMBL/GenBank/DDBJ whole genome shotgun (WGS) entry which is preliminary data.</text>
</comment>
<dbReference type="FunFam" id="3.30.1380.20:FF:000001">
    <property type="entry name" value="Trafficking protein particle complex subunit BET3"/>
    <property type="match status" value="1"/>
</dbReference>
<dbReference type="InterPro" id="IPR007194">
    <property type="entry name" value="TRAPP_component"/>
</dbReference>
<evidence type="ECO:0000256" key="5">
    <source>
        <dbReference type="ARBA" id="ARBA00022824"/>
    </source>
</evidence>
<evidence type="ECO:0000256" key="3">
    <source>
        <dbReference type="ARBA" id="ARBA00006218"/>
    </source>
</evidence>
<evidence type="ECO:0000313" key="9">
    <source>
        <dbReference type="EMBL" id="KAJ8601396.1"/>
    </source>
</evidence>
<dbReference type="SUPFAM" id="SSF111126">
    <property type="entry name" value="Ligand-binding domain in the NO signalling and Golgi transport"/>
    <property type="match status" value="1"/>
</dbReference>
<organism evidence="9 10">
    <name type="scientific">Chrysophaeum taylorii</name>
    <dbReference type="NCBI Taxonomy" id="2483200"/>
    <lineage>
        <taxon>Eukaryota</taxon>
        <taxon>Sar</taxon>
        <taxon>Stramenopiles</taxon>
        <taxon>Ochrophyta</taxon>
        <taxon>Pelagophyceae</taxon>
        <taxon>Pelagomonadales</taxon>
        <taxon>Pelagomonadaceae</taxon>
        <taxon>Chrysophaeum</taxon>
    </lineage>
</organism>
<evidence type="ECO:0000256" key="6">
    <source>
        <dbReference type="ARBA" id="ARBA00022892"/>
    </source>
</evidence>
<evidence type="ECO:0000256" key="7">
    <source>
        <dbReference type="ARBA" id="ARBA00023034"/>
    </source>
</evidence>
<evidence type="ECO:0000256" key="4">
    <source>
        <dbReference type="ARBA" id="ARBA00022448"/>
    </source>
</evidence>
<dbReference type="Pfam" id="PF04051">
    <property type="entry name" value="TRAPP"/>
    <property type="match status" value="1"/>
</dbReference>
<dbReference type="InterPro" id="IPR024096">
    <property type="entry name" value="NO_sig/Golgi_transp_ligand-bd"/>
</dbReference>
<keyword evidence="7 8" id="KW-0333">Golgi apparatus</keyword>
<dbReference type="Proteomes" id="UP001230188">
    <property type="component" value="Unassembled WGS sequence"/>
</dbReference>
<dbReference type="PANTHER" id="PTHR13048">
    <property type="entry name" value="TRAFFICKING PROTEIN PARTICLE COMPLEX SUBUNIT 3"/>
    <property type="match status" value="1"/>
</dbReference>
<protein>
    <recommendedName>
        <fullName evidence="8">Trafficking protein particle complex subunit</fullName>
    </recommendedName>
</protein>
<comment type="subunit">
    <text evidence="8">Homodimer.</text>
</comment>
<dbReference type="CDD" id="cd14942">
    <property type="entry name" value="TRAPPC3_bet3"/>
    <property type="match status" value="1"/>
</dbReference>
<dbReference type="GO" id="GO:0048193">
    <property type="term" value="P:Golgi vesicle transport"/>
    <property type="evidence" value="ECO:0007669"/>
    <property type="project" value="InterPro"/>
</dbReference>
<proteinExistence type="inferred from homology"/>
<gene>
    <name evidence="9" type="ORF">CTAYLR_005009</name>
</gene>
<comment type="function">
    <text evidence="8">May play a role in vesicular transport from endoplasmic reticulum to Golgi.</text>
</comment>
<dbReference type="GO" id="GO:0016236">
    <property type="term" value="P:macroautophagy"/>
    <property type="evidence" value="ECO:0007669"/>
    <property type="project" value="UniProtKB-ARBA"/>
</dbReference>
<name>A0AAD7XK82_9STRA</name>
<keyword evidence="10" id="KW-1185">Reference proteome</keyword>
<dbReference type="GO" id="GO:0030008">
    <property type="term" value="C:TRAPP complex"/>
    <property type="evidence" value="ECO:0007669"/>
    <property type="project" value="InterPro"/>
</dbReference>
<accession>A0AAD7XK82</accession>
<keyword evidence="6 8" id="KW-0931">ER-Golgi transport</keyword>
<dbReference type="GO" id="GO:0005783">
    <property type="term" value="C:endoplasmic reticulum"/>
    <property type="evidence" value="ECO:0007669"/>
    <property type="project" value="UniProtKB-SubCell"/>
</dbReference>
<evidence type="ECO:0000256" key="8">
    <source>
        <dbReference type="PIRNR" id="PIRNR018293"/>
    </source>
</evidence>
<reference evidence="9" key="1">
    <citation type="submission" date="2023-01" db="EMBL/GenBank/DDBJ databases">
        <title>Metagenome sequencing of chrysophaentin producing Chrysophaeum taylorii.</title>
        <authorList>
            <person name="Davison J."/>
            <person name="Bewley C."/>
        </authorList>
    </citation>
    <scope>NUCLEOTIDE SEQUENCE</scope>
    <source>
        <strain evidence="9">NIES-1699</strain>
    </source>
</reference>